<reference evidence="3" key="1">
    <citation type="submission" date="2025-08" db="UniProtKB">
        <authorList>
            <consortium name="RefSeq"/>
        </authorList>
    </citation>
    <scope>IDENTIFICATION</scope>
    <source>
        <tissue evidence="3">Testes</tissue>
    </source>
</reference>
<accession>A0ABM0GY91</accession>
<dbReference type="Gene3D" id="1.10.630.10">
    <property type="entry name" value="Cytochrome P450"/>
    <property type="match status" value="1"/>
</dbReference>
<dbReference type="PANTHER" id="PTHR24291:SF201">
    <property type="entry name" value="CYTOCHROME P450, FAMILY 4, SUBFAMILY B, POLYPEPTIDE 7"/>
    <property type="match status" value="1"/>
</dbReference>
<protein>
    <submittedName>
        <fullName evidence="3">Cytochrome P450 4F22-like</fullName>
    </submittedName>
</protein>
<dbReference type="InterPro" id="IPR050196">
    <property type="entry name" value="Cytochrome_P450_Monoox"/>
</dbReference>
<dbReference type="InterPro" id="IPR001128">
    <property type="entry name" value="Cyt_P450"/>
</dbReference>
<dbReference type="CDD" id="cd20659">
    <property type="entry name" value="CYP4B_4F-like"/>
    <property type="match status" value="1"/>
</dbReference>
<dbReference type="PRINTS" id="PR00385">
    <property type="entry name" value="P450"/>
</dbReference>
<organism evidence="2 3">
    <name type="scientific">Saccoglossus kowalevskii</name>
    <name type="common">Acorn worm</name>
    <dbReference type="NCBI Taxonomy" id="10224"/>
    <lineage>
        <taxon>Eukaryota</taxon>
        <taxon>Metazoa</taxon>
        <taxon>Hemichordata</taxon>
        <taxon>Enteropneusta</taxon>
        <taxon>Harrimaniidae</taxon>
        <taxon>Saccoglossus</taxon>
    </lineage>
</organism>
<dbReference type="Pfam" id="PF00067">
    <property type="entry name" value="p450"/>
    <property type="match status" value="1"/>
</dbReference>
<comment type="similarity">
    <text evidence="1">Belongs to the cytochrome P450 family.</text>
</comment>
<dbReference type="InterPro" id="IPR002401">
    <property type="entry name" value="Cyt_P450_E_grp-I"/>
</dbReference>
<dbReference type="GeneID" id="100370875"/>
<dbReference type="Proteomes" id="UP000694865">
    <property type="component" value="Unplaced"/>
</dbReference>
<proteinExistence type="inferred from homology"/>
<dbReference type="InterPro" id="IPR036396">
    <property type="entry name" value="Cyt_P450_sf"/>
</dbReference>
<evidence type="ECO:0000313" key="3">
    <source>
        <dbReference type="RefSeq" id="XP_002740020.1"/>
    </source>
</evidence>
<sequence>MAIIWNNLAVLVVTVSVLLATNALIKIWSLIKQRRQNESDLSVFPCPPRHWLFGHEHLGLRKGKGIQMMFEFTKNYSHYFQIWIGPFRALLFCVHPDTVKTILATPEPKDPLAYGRLSEWLGDGLLISSGAKWKRNRRLLTPSFHFEVLKPYIKLYNECAQKMLTKWSHHSSDTPMEMFDCVSLMTLDTLLNCIFGINSSCQERGDDNTVTYVKAVRNLSQLFVERMAAFYLPSFVFLHLTPRGRKYTHNLKVLHNFTRSIIQQKKRLRAEGSSIKKEYVDFLEMLLDARDDDGVGLSDQEIQDEVDIFMFEGHDTTASAISWCLYNLARYPDYQYKCRDEIDEMMVVKDNDEIEWNDLQCMPETTMFIKESLRMNPPVPATSRQLTSPMTFPDGKVAPVGSIVVVAVNALHHNSHVWENPDIFDPMRFSSENSKKRSPHAFVPFAAGARNCIGQNFAMNEIKVVIGRVLHQFELYVDDSCPFPQPKNTLVLKADPGIFIKFKQRKLKI</sequence>
<name>A0ABM0GY91_SACKO</name>
<evidence type="ECO:0000313" key="2">
    <source>
        <dbReference type="Proteomes" id="UP000694865"/>
    </source>
</evidence>
<dbReference type="SUPFAM" id="SSF48264">
    <property type="entry name" value="Cytochrome P450"/>
    <property type="match status" value="1"/>
</dbReference>
<evidence type="ECO:0000256" key="1">
    <source>
        <dbReference type="ARBA" id="ARBA00010617"/>
    </source>
</evidence>
<gene>
    <name evidence="3" type="primary">LOC100370875</name>
</gene>
<dbReference type="RefSeq" id="XP_002740020.1">
    <property type="nucleotide sequence ID" value="XM_002739974.2"/>
</dbReference>
<dbReference type="PANTHER" id="PTHR24291">
    <property type="entry name" value="CYTOCHROME P450 FAMILY 4"/>
    <property type="match status" value="1"/>
</dbReference>
<dbReference type="PRINTS" id="PR00463">
    <property type="entry name" value="EP450I"/>
</dbReference>
<keyword evidence="2" id="KW-1185">Reference proteome</keyword>